<organism evidence="5 6">
    <name type="scientific">Pseudobutyrivibrio xylanivorans DSM 14809</name>
    <dbReference type="NCBI Taxonomy" id="1123012"/>
    <lineage>
        <taxon>Bacteria</taxon>
        <taxon>Bacillati</taxon>
        <taxon>Bacillota</taxon>
        <taxon>Clostridia</taxon>
        <taxon>Lachnospirales</taxon>
        <taxon>Lachnospiraceae</taxon>
        <taxon>Pseudobutyrivibrio</taxon>
    </lineage>
</organism>
<dbReference type="InterPro" id="IPR009739">
    <property type="entry name" value="LprI-like_N"/>
</dbReference>
<feature type="signal peptide" evidence="3">
    <location>
        <begin position="1"/>
        <end position="20"/>
    </location>
</feature>
<feature type="coiled-coil region" evidence="1">
    <location>
        <begin position="75"/>
        <end position="105"/>
    </location>
</feature>
<reference evidence="5 6" key="1">
    <citation type="submission" date="2016-11" db="EMBL/GenBank/DDBJ databases">
        <authorList>
            <person name="Jaros S."/>
            <person name="Januszkiewicz K."/>
            <person name="Wedrychowicz H."/>
        </authorList>
    </citation>
    <scope>NUCLEOTIDE SEQUENCE [LARGE SCALE GENOMIC DNA]</scope>
    <source>
        <strain evidence="5 6">DSM 14809</strain>
    </source>
</reference>
<dbReference type="Gene3D" id="1.20.1270.180">
    <property type="match status" value="1"/>
</dbReference>
<name>A0A1M6KTN5_PSEXY</name>
<dbReference type="EMBL" id="FQYQ01000034">
    <property type="protein sequence ID" value="SHJ62341.1"/>
    <property type="molecule type" value="Genomic_DNA"/>
</dbReference>
<dbReference type="OrthoDB" id="1956031at2"/>
<sequence>MKKRFLILFIAATMTFAACGKTEAETSPAVDSTVESTAQDVENTDSEDVVADGGNQEITDYTEQIKSEVAEAKSAKSLQEELDTIAELAEKYDELRMNSETQTEMNENSQWGLLVWDTELNSLWSRMSDELDSATKEEILAKQRIWVAMKDNAANHLSATYEGGSIWSMIYNDEQANITRRRAYVLANEYAKFKGEKFSMPARDNTGYFVDTQGTTDEYSSMTIEQGMEGDSLMFTVSLYRVGELRGYGEATSDGITFESEDGNVKASIVVSYDGASFTVDEATDAIVNAGESFDFDLSF</sequence>
<evidence type="ECO:0000256" key="2">
    <source>
        <dbReference type="SAM" id="MobiDB-lite"/>
    </source>
</evidence>
<evidence type="ECO:0000313" key="5">
    <source>
        <dbReference type="EMBL" id="SHJ62341.1"/>
    </source>
</evidence>
<evidence type="ECO:0000256" key="1">
    <source>
        <dbReference type="SAM" id="Coils"/>
    </source>
</evidence>
<dbReference type="PANTHER" id="PTHR39176:SF1">
    <property type="entry name" value="PERIPLASMIC PROTEIN"/>
    <property type="match status" value="1"/>
</dbReference>
<dbReference type="Proteomes" id="UP000184185">
    <property type="component" value="Unassembled WGS sequence"/>
</dbReference>
<dbReference type="RefSeq" id="WP_072919337.1">
    <property type="nucleotide sequence ID" value="NZ_FQYQ01000034.1"/>
</dbReference>
<keyword evidence="3" id="KW-0732">Signal</keyword>
<feature type="region of interest" description="Disordered" evidence="2">
    <location>
        <begin position="23"/>
        <end position="44"/>
    </location>
</feature>
<evidence type="ECO:0000259" key="4">
    <source>
        <dbReference type="Pfam" id="PF07007"/>
    </source>
</evidence>
<keyword evidence="6" id="KW-1185">Reference proteome</keyword>
<proteinExistence type="predicted"/>
<evidence type="ECO:0000256" key="3">
    <source>
        <dbReference type="SAM" id="SignalP"/>
    </source>
</evidence>
<feature type="domain" description="Lysozyme inhibitor LprI-like N-terminal" evidence="4">
    <location>
        <begin position="98"/>
        <end position="186"/>
    </location>
</feature>
<accession>A0A1M6KTN5</accession>
<dbReference type="PANTHER" id="PTHR39176">
    <property type="entry name" value="PERIPLASMIC PROTEIN-RELATED"/>
    <property type="match status" value="1"/>
</dbReference>
<feature type="compositionally biased region" description="Polar residues" evidence="2">
    <location>
        <begin position="29"/>
        <end position="41"/>
    </location>
</feature>
<dbReference type="Pfam" id="PF07007">
    <property type="entry name" value="LprI"/>
    <property type="match status" value="1"/>
</dbReference>
<gene>
    <name evidence="5" type="ORF">SAMN02745725_02938</name>
</gene>
<protein>
    <recommendedName>
        <fullName evidence="4">Lysozyme inhibitor LprI-like N-terminal domain-containing protein</fullName>
    </recommendedName>
</protein>
<feature type="chain" id="PRO_5039428513" description="Lysozyme inhibitor LprI-like N-terminal domain-containing protein" evidence="3">
    <location>
        <begin position="21"/>
        <end position="300"/>
    </location>
</feature>
<dbReference type="AlphaFoldDB" id="A0A1M6KTN5"/>
<dbReference type="PROSITE" id="PS51257">
    <property type="entry name" value="PROKAR_LIPOPROTEIN"/>
    <property type="match status" value="1"/>
</dbReference>
<evidence type="ECO:0000313" key="6">
    <source>
        <dbReference type="Proteomes" id="UP000184185"/>
    </source>
</evidence>
<keyword evidence="1" id="KW-0175">Coiled coil</keyword>